<proteinExistence type="predicted"/>
<protein>
    <submittedName>
        <fullName evidence="2">FixH family protein</fullName>
    </submittedName>
</protein>
<evidence type="ECO:0000313" key="2">
    <source>
        <dbReference type="EMBL" id="NVE93460.1"/>
    </source>
</evidence>
<feature type="transmembrane region" description="Helical" evidence="1">
    <location>
        <begin position="12"/>
        <end position="32"/>
    </location>
</feature>
<gene>
    <name evidence="2" type="ORF">HUO12_00960</name>
</gene>
<evidence type="ECO:0000256" key="1">
    <source>
        <dbReference type="SAM" id="Phobius"/>
    </source>
</evidence>
<dbReference type="InterPro" id="IPR008620">
    <property type="entry name" value="FixH"/>
</dbReference>
<reference evidence="2 3" key="1">
    <citation type="submission" date="2020-06" db="EMBL/GenBank/DDBJ databases">
        <title>Altererythrobacter lutimaris sp. nov., a marine bacterium isolated from a tidal flat.</title>
        <authorList>
            <person name="Kim D."/>
            <person name="Yoo Y."/>
            <person name="Kim J.-J."/>
        </authorList>
    </citation>
    <scope>NUCLEOTIDE SEQUENCE [LARGE SCALE GENOMIC DNA]</scope>
    <source>
        <strain evidence="2 3">JGD-16</strain>
    </source>
</reference>
<dbReference type="Pfam" id="PF05751">
    <property type="entry name" value="FixH"/>
    <property type="match status" value="1"/>
</dbReference>
<organism evidence="2 3">
    <name type="scientific">Altererythrobacter lutimaris</name>
    <dbReference type="NCBI Taxonomy" id="2743979"/>
    <lineage>
        <taxon>Bacteria</taxon>
        <taxon>Pseudomonadati</taxon>
        <taxon>Pseudomonadota</taxon>
        <taxon>Alphaproteobacteria</taxon>
        <taxon>Sphingomonadales</taxon>
        <taxon>Erythrobacteraceae</taxon>
        <taxon>Altererythrobacter</taxon>
    </lineage>
</organism>
<evidence type="ECO:0000313" key="3">
    <source>
        <dbReference type="Proteomes" id="UP000546031"/>
    </source>
</evidence>
<dbReference type="EMBL" id="JABWTA010000001">
    <property type="protein sequence ID" value="NVE93460.1"/>
    <property type="molecule type" value="Genomic_DNA"/>
</dbReference>
<comment type="caution">
    <text evidence="2">The sequence shown here is derived from an EMBL/GenBank/DDBJ whole genome shotgun (WGS) entry which is preliminary data.</text>
</comment>
<keyword evidence="1" id="KW-0472">Membrane</keyword>
<keyword evidence="3" id="KW-1185">Reference proteome</keyword>
<name>A0A850H7D1_9SPHN</name>
<sequence length="148" mass="16399">MQREFTGRNMLTILVVGFGIVMAVNFLMATLATRGFGGVIVENTYVASQKYNGWLEEARAQEALGWSAQVARTEDGHLEVKTSAVPEYAQVSALMRRPLGEEQRHTIAFVPTGDGTYRSNAPIAEGRWIVRLDLTAGEKNWAREIAIK</sequence>
<dbReference type="AlphaFoldDB" id="A0A850H7D1"/>
<keyword evidence="1" id="KW-1133">Transmembrane helix</keyword>
<keyword evidence="1" id="KW-0812">Transmembrane</keyword>
<accession>A0A850H7D1</accession>
<dbReference type="Proteomes" id="UP000546031">
    <property type="component" value="Unassembled WGS sequence"/>
</dbReference>